<dbReference type="GO" id="GO:0046872">
    <property type="term" value="F:metal ion binding"/>
    <property type="evidence" value="ECO:0007669"/>
    <property type="project" value="UniProtKB-KW"/>
</dbReference>
<dbReference type="Gene3D" id="3.30.70.20">
    <property type="match status" value="1"/>
</dbReference>
<dbReference type="Proteomes" id="UP000199228">
    <property type="component" value="Unassembled WGS sequence"/>
</dbReference>
<evidence type="ECO:0000313" key="6">
    <source>
        <dbReference type="EMBL" id="SDB17551.1"/>
    </source>
</evidence>
<dbReference type="RefSeq" id="WP_090173411.1">
    <property type="nucleotide sequence ID" value="NZ_FMXR01000009.1"/>
</dbReference>
<keyword evidence="7" id="KW-1185">Reference proteome</keyword>
<dbReference type="Pfam" id="PF12838">
    <property type="entry name" value="Fer4_7"/>
    <property type="match status" value="1"/>
</dbReference>
<sequence>MSIFIDRNKCVGCGKCADVCPGNLLKITDHKAVIRHPEDCWGCTSCLKECKVEAVKFFLGADIGGRGSTLTYTYGDDNRTVTWKVISPDKVERVIVIDTQKSNKY</sequence>
<keyword evidence="1" id="KW-0004">4Fe-4S</keyword>
<dbReference type="OrthoDB" id="9807879at2"/>
<dbReference type="AlphaFoldDB" id="A0A1G6BAA2"/>
<feature type="domain" description="4Fe-4S ferredoxin-type" evidence="5">
    <location>
        <begin position="31"/>
        <end position="60"/>
    </location>
</feature>
<dbReference type="PANTHER" id="PTHR43687">
    <property type="entry name" value="ADENYLYLSULFATE REDUCTASE, BETA SUBUNIT"/>
    <property type="match status" value="1"/>
</dbReference>
<organism evidence="6 7">
    <name type="scientific">Eubacterium oxidoreducens</name>
    <dbReference type="NCBI Taxonomy" id="1732"/>
    <lineage>
        <taxon>Bacteria</taxon>
        <taxon>Bacillati</taxon>
        <taxon>Bacillota</taxon>
        <taxon>Clostridia</taxon>
        <taxon>Eubacteriales</taxon>
        <taxon>Eubacteriaceae</taxon>
        <taxon>Eubacterium</taxon>
    </lineage>
</organism>
<evidence type="ECO:0000256" key="3">
    <source>
        <dbReference type="ARBA" id="ARBA00023004"/>
    </source>
</evidence>
<evidence type="ECO:0000313" key="7">
    <source>
        <dbReference type="Proteomes" id="UP000199228"/>
    </source>
</evidence>
<proteinExistence type="predicted"/>
<dbReference type="STRING" id="1732.SAMN02910417_01283"/>
<dbReference type="PROSITE" id="PS00198">
    <property type="entry name" value="4FE4S_FER_1"/>
    <property type="match status" value="1"/>
</dbReference>
<name>A0A1G6BAA2_EUBOX</name>
<dbReference type="InterPro" id="IPR050572">
    <property type="entry name" value="Fe-S_Ferredoxin"/>
</dbReference>
<keyword evidence="3" id="KW-0408">Iron</keyword>
<dbReference type="SUPFAM" id="SSF54862">
    <property type="entry name" value="4Fe-4S ferredoxins"/>
    <property type="match status" value="1"/>
</dbReference>
<dbReference type="GO" id="GO:0051539">
    <property type="term" value="F:4 iron, 4 sulfur cluster binding"/>
    <property type="evidence" value="ECO:0007669"/>
    <property type="project" value="UniProtKB-KW"/>
</dbReference>
<keyword evidence="2" id="KW-0479">Metal-binding</keyword>
<evidence type="ECO:0000256" key="2">
    <source>
        <dbReference type="ARBA" id="ARBA00022723"/>
    </source>
</evidence>
<reference evidence="6 7" key="1">
    <citation type="submission" date="2016-10" db="EMBL/GenBank/DDBJ databases">
        <authorList>
            <person name="de Groot N.N."/>
        </authorList>
    </citation>
    <scope>NUCLEOTIDE SEQUENCE [LARGE SCALE GENOMIC DNA]</scope>
    <source>
        <strain evidence="6 7">DSM 3217</strain>
    </source>
</reference>
<evidence type="ECO:0000256" key="4">
    <source>
        <dbReference type="ARBA" id="ARBA00023014"/>
    </source>
</evidence>
<accession>A0A1G6BAA2</accession>
<feature type="domain" description="4Fe-4S ferredoxin-type" evidence="5">
    <location>
        <begin position="1"/>
        <end position="30"/>
    </location>
</feature>
<evidence type="ECO:0000256" key="1">
    <source>
        <dbReference type="ARBA" id="ARBA00022485"/>
    </source>
</evidence>
<dbReference type="PANTHER" id="PTHR43687:SF1">
    <property type="entry name" value="FERREDOXIN III"/>
    <property type="match status" value="1"/>
</dbReference>
<keyword evidence="4" id="KW-0411">Iron-sulfur</keyword>
<protein>
    <submittedName>
        <fullName evidence="6">Adenylylsulfate reductase subunit B</fullName>
    </submittedName>
</protein>
<gene>
    <name evidence="6" type="ORF">SAMN02910417_01283</name>
</gene>
<dbReference type="InterPro" id="IPR017896">
    <property type="entry name" value="4Fe4S_Fe-S-bd"/>
</dbReference>
<dbReference type="InterPro" id="IPR017900">
    <property type="entry name" value="4Fe4S_Fe_S_CS"/>
</dbReference>
<dbReference type="EMBL" id="FMXR01000009">
    <property type="protein sequence ID" value="SDB17551.1"/>
    <property type="molecule type" value="Genomic_DNA"/>
</dbReference>
<dbReference type="PROSITE" id="PS51379">
    <property type="entry name" value="4FE4S_FER_2"/>
    <property type="match status" value="2"/>
</dbReference>
<evidence type="ECO:0000259" key="5">
    <source>
        <dbReference type="PROSITE" id="PS51379"/>
    </source>
</evidence>